<accession>A0ABY4E1M8</accession>
<protein>
    <submittedName>
        <fullName evidence="6">MliC family protein</fullName>
    </submittedName>
</protein>
<reference evidence="6 7" key="1">
    <citation type="journal article" date="2022" name="Res Sq">
        <title>Evolution of multicellular longitudinally dividing oral cavity symbionts (Neisseriaceae).</title>
        <authorList>
            <person name="Nyongesa S."/>
            <person name="Weber P."/>
            <person name="Bernet E."/>
            <person name="Pullido F."/>
            <person name="Nieckarz M."/>
            <person name="Delaby M."/>
            <person name="Nieves C."/>
            <person name="Viehboeck T."/>
            <person name="Krause N."/>
            <person name="Rivera-Millot A."/>
            <person name="Nakamura A."/>
            <person name="Vischer N."/>
            <person name="VanNieuwenhze M."/>
            <person name="Brun Y."/>
            <person name="Cava F."/>
            <person name="Bulgheresi S."/>
            <person name="Veyrier F."/>
        </authorList>
    </citation>
    <scope>NUCLEOTIDE SEQUENCE [LARGE SCALE GENOMIC DNA]</scope>
    <source>
        <strain evidence="6 7">CCUG 63373m</strain>
    </source>
</reference>
<dbReference type="SUPFAM" id="SSF141488">
    <property type="entry name" value="YdhA-like"/>
    <property type="match status" value="1"/>
</dbReference>
<gene>
    <name evidence="6" type="ORF">LVJ83_05240</name>
</gene>
<dbReference type="InterPro" id="IPR018660">
    <property type="entry name" value="MliC"/>
</dbReference>
<feature type="domain" description="C-type lysozyme inhibitor" evidence="5">
    <location>
        <begin position="31"/>
        <end position="97"/>
    </location>
</feature>
<keyword evidence="7" id="KW-1185">Reference proteome</keyword>
<sequence>MKKLIALLPLSVALAACGSLKPKDVQAEVDYVCENGVSMRVAEGNNRIKLTALNVTGNPSTVLQQAPAGEGVRYANNDGFFGQPSEWRVQNGETVLTYSSNGESIQTKCQIK</sequence>
<evidence type="ECO:0000256" key="3">
    <source>
        <dbReference type="ARBA" id="ARBA00023139"/>
    </source>
</evidence>
<dbReference type="Pfam" id="PF09864">
    <property type="entry name" value="MliC"/>
    <property type="match status" value="1"/>
</dbReference>
<dbReference type="PROSITE" id="PS51257">
    <property type="entry name" value="PROKAR_LIPOPROTEIN"/>
    <property type="match status" value="1"/>
</dbReference>
<keyword evidence="3" id="KW-0564">Palmitate</keyword>
<keyword evidence="4" id="KW-0449">Lipoprotein</keyword>
<proteinExistence type="predicted"/>
<organism evidence="6 7">
    <name type="scientific">Uruburuella testudinis</name>
    <dbReference type="NCBI Taxonomy" id="1282863"/>
    <lineage>
        <taxon>Bacteria</taxon>
        <taxon>Pseudomonadati</taxon>
        <taxon>Pseudomonadota</taxon>
        <taxon>Betaproteobacteria</taxon>
        <taxon>Neisseriales</taxon>
        <taxon>Neisseriaceae</taxon>
        <taxon>Uruburuella</taxon>
    </lineage>
</organism>
<dbReference type="Gene3D" id="2.40.128.200">
    <property type="match status" value="1"/>
</dbReference>
<evidence type="ECO:0000256" key="1">
    <source>
        <dbReference type="ARBA" id="ARBA00022729"/>
    </source>
</evidence>
<evidence type="ECO:0000313" key="6">
    <source>
        <dbReference type="EMBL" id="UOO82866.1"/>
    </source>
</evidence>
<evidence type="ECO:0000313" key="7">
    <source>
        <dbReference type="Proteomes" id="UP000829817"/>
    </source>
</evidence>
<dbReference type="EMBL" id="CP091508">
    <property type="protein sequence ID" value="UOO82866.1"/>
    <property type="molecule type" value="Genomic_DNA"/>
</dbReference>
<evidence type="ECO:0000256" key="4">
    <source>
        <dbReference type="ARBA" id="ARBA00023288"/>
    </source>
</evidence>
<evidence type="ECO:0000259" key="5">
    <source>
        <dbReference type="Pfam" id="PF09864"/>
    </source>
</evidence>
<dbReference type="RefSeq" id="WP_244786988.1">
    <property type="nucleotide sequence ID" value="NZ_CP091508.1"/>
</dbReference>
<name>A0ABY4E1M8_9NEIS</name>
<keyword evidence="1" id="KW-0732">Signal</keyword>
<keyword evidence="2" id="KW-0472">Membrane</keyword>
<dbReference type="InterPro" id="IPR036328">
    <property type="entry name" value="MliC_sf"/>
</dbReference>
<evidence type="ECO:0000256" key="2">
    <source>
        <dbReference type="ARBA" id="ARBA00023136"/>
    </source>
</evidence>
<dbReference type="Proteomes" id="UP000829817">
    <property type="component" value="Chromosome"/>
</dbReference>